<dbReference type="PANTHER" id="PTHR14403:SF6">
    <property type="entry name" value="PRO-FMRFAMIDE-RELATED NEUROPEPTIDE VF"/>
    <property type="match status" value="1"/>
</dbReference>
<evidence type="ECO:0000256" key="5">
    <source>
        <dbReference type="ARBA" id="ARBA00022815"/>
    </source>
</evidence>
<keyword evidence="4" id="KW-0732">Signal</keyword>
<gene>
    <name evidence="8" type="primary">NPVF</name>
</gene>
<comment type="similarity">
    <text evidence="2">Belongs to the FARP (FMRFamide related peptide) family.</text>
</comment>
<evidence type="ECO:0000256" key="2">
    <source>
        <dbReference type="ARBA" id="ARBA00006356"/>
    </source>
</evidence>
<dbReference type="PANTHER" id="PTHR14403">
    <property type="entry name" value="RFAMIDE PEPTIDE GONADOTROPIN INHIBITORY HORMONE"/>
    <property type="match status" value="1"/>
</dbReference>
<keyword evidence="5" id="KW-0027">Amidation</keyword>
<protein>
    <submittedName>
        <fullName evidence="8">Pro-FMRFamide-related neuropeptide VF</fullName>
    </submittedName>
</protein>
<evidence type="ECO:0000313" key="7">
    <source>
        <dbReference type="Proteomes" id="UP001652622"/>
    </source>
</evidence>
<name>A0ABM3YS91_PANGU</name>
<keyword evidence="3" id="KW-0964">Secreted</keyword>
<evidence type="ECO:0000256" key="3">
    <source>
        <dbReference type="ARBA" id="ARBA00022525"/>
    </source>
</evidence>
<dbReference type="Proteomes" id="UP001652622">
    <property type="component" value="Unplaced"/>
</dbReference>
<keyword evidence="6 8" id="KW-0527">Neuropeptide</keyword>
<reference evidence="8" key="1">
    <citation type="submission" date="2025-08" db="UniProtKB">
        <authorList>
            <consortium name="RefSeq"/>
        </authorList>
    </citation>
    <scope>IDENTIFICATION</scope>
    <source>
        <tissue evidence="8">Blood</tissue>
    </source>
</reference>
<keyword evidence="7" id="KW-1185">Reference proteome</keyword>
<evidence type="ECO:0000256" key="6">
    <source>
        <dbReference type="ARBA" id="ARBA00023320"/>
    </source>
</evidence>
<evidence type="ECO:0000256" key="1">
    <source>
        <dbReference type="ARBA" id="ARBA00004613"/>
    </source>
</evidence>
<dbReference type="InterPro" id="IPR026297">
    <property type="entry name" value="FMRFamide-related/fGRP"/>
</dbReference>
<dbReference type="GO" id="GO:0007218">
    <property type="term" value="P:neuropeptide signaling pathway"/>
    <property type="evidence" value="ECO:0007669"/>
    <property type="project" value="UniProtKB-KW"/>
</dbReference>
<sequence length="232" mass="26797">MANPQSIGWYGSSVCWEMSHANIHQLIHLGDEALENKNTVRNDEYCLTDDEEKKCQRNYDTSKTICDNESLMTSLWTREENSEKNSYESSEDLIEEKQRSVNLEELKDWELKNIVKMSGPAGKVVPSSMANLPLRFGRNFLERRNIKPTANLPLRFGRAFRYFSHSFEKVPSVQSFFHSLANLPEKFGRSFLFNLIQGTQDCDQIKNRLGHLSKLLKNNSGNEEASHQNMQD</sequence>
<dbReference type="RefSeq" id="XP_060538985.1">
    <property type="nucleotide sequence ID" value="XM_060683002.1"/>
</dbReference>
<proteinExistence type="inferred from homology"/>
<dbReference type="GeneID" id="117655166"/>
<comment type="subcellular location">
    <subcellularLocation>
        <location evidence="1">Secreted</location>
    </subcellularLocation>
</comment>
<organism evidence="7 8">
    <name type="scientific">Pantherophis guttatus</name>
    <name type="common">Corn snake</name>
    <name type="synonym">Elaphe guttata</name>
    <dbReference type="NCBI Taxonomy" id="94885"/>
    <lineage>
        <taxon>Eukaryota</taxon>
        <taxon>Metazoa</taxon>
        <taxon>Chordata</taxon>
        <taxon>Craniata</taxon>
        <taxon>Vertebrata</taxon>
        <taxon>Euteleostomi</taxon>
        <taxon>Lepidosauria</taxon>
        <taxon>Squamata</taxon>
        <taxon>Bifurcata</taxon>
        <taxon>Unidentata</taxon>
        <taxon>Episquamata</taxon>
        <taxon>Toxicofera</taxon>
        <taxon>Serpentes</taxon>
        <taxon>Colubroidea</taxon>
        <taxon>Colubridae</taxon>
        <taxon>Colubrinae</taxon>
        <taxon>Pantherophis</taxon>
    </lineage>
</organism>
<evidence type="ECO:0000313" key="8">
    <source>
        <dbReference type="RefSeq" id="XP_060538985.1"/>
    </source>
</evidence>
<evidence type="ECO:0000256" key="4">
    <source>
        <dbReference type="ARBA" id="ARBA00022729"/>
    </source>
</evidence>
<accession>A0ABM3YS91</accession>